<keyword evidence="3" id="KW-1185">Reference proteome</keyword>
<gene>
    <name evidence="2" type="ORF">RRG08_023768</name>
</gene>
<organism evidence="2 3">
    <name type="scientific">Elysia crispata</name>
    <name type="common">lettuce slug</name>
    <dbReference type="NCBI Taxonomy" id="231223"/>
    <lineage>
        <taxon>Eukaryota</taxon>
        <taxon>Metazoa</taxon>
        <taxon>Spiralia</taxon>
        <taxon>Lophotrochozoa</taxon>
        <taxon>Mollusca</taxon>
        <taxon>Gastropoda</taxon>
        <taxon>Heterobranchia</taxon>
        <taxon>Euthyneura</taxon>
        <taxon>Panpulmonata</taxon>
        <taxon>Sacoglossa</taxon>
        <taxon>Placobranchoidea</taxon>
        <taxon>Plakobranchidae</taxon>
        <taxon>Elysia</taxon>
    </lineage>
</organism>
<sequence length="646" mass="73101">MKSISAALGAPMTMIGVALLLVLPHFSYASPAPLKFSEEGETFVQRLYEKTSSTQTLHEKSYIEFIQWHEAQGVYRSEVKLNFHGGPAYSEFRKVFHVFDNNMFATAWVTTNLLEAYKYGAAPKPTENQINLALQAMSKHMDKNVPYNTSTRVFWSQVYNETIKYWRTEPDNLLSLFESTDKLPVGALEAILKDLGLGELAKTIDGLIKSKSMFLQAFRVPPDFDDTFVNLGLGSILHELKADFSSSYTKWTESNDNIQTAINVLKDYAYRPFSENPDQNTIDTRTYYYLREFLDQANAAGQDIALATTWAQSIKETRKLYAQGNPMPFNINNVDVTVAADVVFGLTSAVLSGLLDKSALDDKELAQIYLNTSSLLAYEMANNLTSRPDLALTYYPSVLESYWFVAKTVSVMETALKSGPLPSPIMKEVYTMLKDVCLGAITKDILSKAQYEFEEKYFFDDFLGNGDKDIFNRPVKNYEDRMFTTAMGANALLYTWTIFDPSTGKCHYREETPQKVKTLINGIINWLSEYTLSGHFKPWNAFFSGSMKGNSCVPFWYPANRFELLNGTAIKDWSKIPRGPFIYGVEGHISKDKYDAMIKEKHFGQATPTEFPGYNSNDGFFPFWSSESYTYSSVLLAVSRFENIAG</sequence>
<dbReference type="AlphaFoldDB" id="A0AAE1DNJ4"/>
<evidence type="ECO:0000256" key="1">
    <source>
        <dbReference type="SAM" id="SignalP"/>
    </source>
</evidence>
<protein>
    <submittedName>
        <fullName evidence="2">Uncharacterized protein</fullName>
    </submittedName>
</protein>
<keyword evidence="1" id="KW-0732">Signal</keyword>
<evidence type="ECO:0000313" key="3">
    <source>
        <dbReference type="Proteomes" id="UP001283361"/>
    </source>
</evidence>
<feature type="chain" id="PRO_5042001345" evidence="1">
    <location>
        <begin position="30"/>
        <end position="646"/>
    </location>
</feature>
<evidence type="ECO:0000313" key="2">
    <source>
        <dbReference type="EMBL" id="KAK3776415.1"/>
    </source>
</evidence>
<dbReference type="Proteomes" id="UP001283361">
    <property type="component" value="Unassembled WGS sequence"/>
</dbReference>
<comment type="caution">
    <text evidence="2">The sequence shown here is derived from an EMBL/GenBank/DDBJ whole genome shotgun (WGS) entry which is preliminary data.</text>
</comment>
<proteinExistence type="predicted"/>
<dbReference type="EMBL" id="JAWDGP010003216">
    <property type="protein sequence ID" value="KAK3776415.1"/>
    <property type="molecule type" value="Genomic_DNA"/>
</dbReference>
<accession>A0AAE1DNJ4</accession>
<reference evidence="2" key="1">
    <citation type="journal article" date="2023" name="G3 (Bethesda)">
        <title>A reference genome for the long-term kleptoplast-retaining sea slug Elysia crispata morphotype clarki.</title>
        <authorList>
            <person name="Eastman K.E."/>
            <person name="Pendleton A.L."/>
            <person name="Shaikh M.A."/>
            <person name="Suttiyut T."/>
            <person name="Ogas R."/>
            <person name="Tomko P."/>
            <person name="Gavelis G."/>
            <person name="Widhalm J.R."/>
            <person name="Wisecaver J.H."/>
        </authorList>
    </citation>
    <scope>NUCLEOTIDE SEQUENCE</scope>
    <source>
        <strain evidence="2">ECLA1</strain>
    </source>
</reference>
<feature type="signal peptide" evidence="1">
    <location>
        <begin position="1"/>
        <end position="29"/>
    </location>
</feature>
<name>A0AAE1DNJ4_9GAST</name>